<organism evidence="6 7">
    <name type="scientific">Amycolatopsis rhabdoformis</name>
    <dbReference type="NCBI Taxonomy" id="1448059"/>
    <lineage>
        <taxon>Bacteria</taxon>
        <taxon>Bacillati</taxon>
        <taxon>Actinomycetota</taxon>
        <taxon>Actinomycetes</taxon>
        <taxon>Pseudonocardiales</taxon>
        <taxon>Pseudonocardiaceae</taxon>
        <taxon>Amycolatopsis</taxon>
    </lineage>
</organism>
<dbReference type="PROSITE" id="PS51078">
    <property type="entry name" value="ICLR_ED"/>
    <property type="match status" value="1"/>
</dbReference>
<dbReference type="Proteomes" id="UP001330812">
    <property type="component" value="Chromosome"/>
</dbReference>
<protein>
    <submittedName>
        <fullName evidence="6">IclR family transcriptional regulator</fullName>
    </submittedName>
</protein>
<keyword evidence="2" id="KW-0238">DNA-binding</keyword>
<dbReference type="Gene3D" id="1.10.10.10">
    <property type="entry name" value="Winged helix-like DNA-binding domain superfamily/Winged helix DNA-binding domain"/>
    <property type="match status" value="1"/>
</dbReference>
<dbReference type="PROSITE" id="PS51077">
    <property type="entry name" value="HTH_ICLR"/>
    <property type="match status" value="1"/>
</dbReference>
<reference evidence="6 7" key="1">
    <citation type="journal article" date="2015" name="Int. J. Syst. Evol. Microbiol.">
        <title>Amycolatopsis rhabdoformis sp. nov., an actinomycete isolated from a tropical forest soil.</title>
        <authorList>
            <person name="Souza W.R."/>
            <person name="Silva R.E."/>
            <person name="Goodfellow M."/>
            <person name="Busarakam K."/>
            <person name="Figueiro F.S."/>
            <person name="Ferreira D."/>
            <person name="Rodrigues-Filho E."/>
            <person name="Moraes L.A.B."/>
            <person name="Zucchi T.D."/>
        </authorList>
    </citation>
    <scope>NUCLEOTIDE SEQUENCE [LARGE SCALE GENOMIC DNA]</scope>
    <source>
        <strain evidence="6 7">NCIMB 14900</strain>
    </source>
</reference>
<dbReference type="SUPFAM" id="SSF55781">
    <property type="entry name" value="GAF domain-like"/>
    <property type="match status" value="1"/>
</dbReference>
<dbReference type="InterPro" id="IPR036388">
    <property type="entry name" value="WH-like_DNA-bd_sf"/>
</dbReference>
<keyword evidence="7" id="KW-1185">Reference proteome</keyword>
<dbReference type="InterPro" id="IPR050707">
    <property type="entry name" value="HTH_MetabolicPath_Reg"/>
</dbReference>
<sequence>MSGNAREPGRSTIDRLFTLLDVFDGTELTLAEITERSRLPPTTAHRLLASLERCGGVERGPAGTYRIGLRLWALSTRSSPGAALRERASRPMQKLYEATHATVQLAVLDHHSALVIERLAGLHAVAARTEVGGRLPLHATAVGKVLLAHGPAALLAELGEQGLRRYTPHTLVMPGRLAASVRAARETGFGTAHEELILGAASLAVPVTDADGVVRAALGLVTRSSVVLARHADLLRFTAERISGTALLRKSS</sequence>
<dbReference type="Pfam" id="PF09339">
    <property type="entry name" value="HTH_IclR"/>
    <property type="match status" value="1"/>
</dbReference>
<keyword evidence="3" id="KW-0804">Transcription</keyword>
<evidence type="ECO:0000256" key="3">
    <source>
        <dbReference type="ARBA" id="ARBA00023163"/>
    </source>
</evidence>
<dbReference type="Pfam" id="PF01614">
    <property type="entry name" value="IclR_C"/>
    <property type="match status" value="1"/>
</dbReference>
<feature type="domain" description="IclR-ED" evidence="5">
    <location>
        <begin position="70"/>
        <end position="252"/>
    </location>
</feature>
<dbReference type="SMART" id="SM00346">
    <property type="entry name" value="HTH_ICLR"/>
    <property type="match status" value="1"/>
</dbReference>
<keyword evidence="1" id="KW-0805">Transcription regulation</keyword>
<evidence type="ECO:0000259" key="4">
    <source>
        <dbReference type="PROSITE" id="PS51077"/>
    </source>
</evidence>
<dbReference type="InterPro" id="IPR005471">
    <property type="entry name" value="Tscrpt_reg_IclR_N"/>
</dbReference>
<dbReference type="SUPFAM" id="SSF46785">
    <property type="entry name" value="Winged helix' DNA-binding domain"/>
    <property type="match status" value="1"/>
</dbReference>
<evidence type="ECO:0000256" key="1">
    <source>
        <dbReference type="ARBA" id="ARBA00023015"/>
    </source>
</evidence>
<name>A0ABZ1IHY7_9PSEU</name>
<dbReference type="RefSeq" id="WP_326836861.1">
    <property type="nucleotide sequence ID" value="NZ_CP142149.1"/>
</dbReference>
<dbReference type="PANTHER" id="PTHR30136:SF24">
    <property type="entry name" value="HTH-TYPE TRANSCRIPTIONAL REPRESSOR ALLR"/>
    <property type="match status" value="1"/>
</dbReference>
<proteinExistence type="predicted"/>
<dbReference type="InterPro" id="IPR014757">
    <property type="entry name" value="Tscrpt_reg_IclR_C"/>
</dbReference>
<evidence type="ECO:0000259" key="5">
    <source>
        <dbReference type="PROSITE" id="PS51078"/>
    </source>
</evidence>
<dbReference type="InterPro" id="IPR036390">
    <property type="entry name" value="WH_DNA-bd_sf"/>
</dbReference>
<evidence type="ECO:0000313" key="6">
    <source>
        <dbReference type="EMBL" id="WSE34064.1"/>
    </source>
</evidence>
<gene>
    <name evidence="6" type="ORF">VSH64_18505</name>
</gene>
<feature type="domain" description="HTH iclR-type" evidence="4">
    <location>
        <begin position="10"/>
        <end position="69"/>
    </location>
</feature>
<dbReference type="InterPro" id="IPR029016">
    <property type="entry name" value="GAF-like_dom_sf"/>
</dbReference>
<evidence type="ECO:0000313" key="7">
    <source>
        <dbReference type="Proteomes" id="UP001330812"/>
    </source>
</evidence>
<dbReference type="EMBL" id="CP142149">
    <property type="protein sequence ID" value="WSE34064.1"/>
    <property type="molecule type" value="Genomic_DNA"/>
</dbReference>
<evidence type="ECO:0000256" key="2">
    <source>
        <dbReference type="ARBA" id="ARBA00023125"/>
    </source>
</evidence>
<dbReference type="PANTHER" id="PTHR30136">
    <property type="entry name" value="HELIX-TURN-HELIX TRANSCRIPTIONAL REGULATOR, ICLR FAMILY"/>
    <property type="match status" value="1"/>
</dbReference>
<accession>A0ABZ1IHY7</accession>
<dbReference type="Gene3D" id="3.30.450.40">
    <property type="match status" value="1"/>
</dbReference>